<dbReference type="EMBL" id="CP022983">
    <property type="protein sequence ID" value="ASV67451.1"/>
    <property type="molecule type" value="Genomic_DNA"/>
</dbReference>
<dbReference type="OrthoDB" id="9255658at2"/>
<sequence length="108" mass="12490">MGLIITLCGSTKFKQQFIHTEAALTYHGHIVLSLGLFEHSDDIYLSNEKLHMLQELHLRKIDLSDAIYVIDEDEYIGESTRKEIQYAKSKGKDIHYYSSSKNKLDMLL</sequence>
<evidence type="ECO:0000313" key="2">
    <source>
        <dbReference type="Proteomes" id="UP000215137"/>
    </source>
</evidence>
<dbReference type="KEGG" id="bko:CKF48_08975"/>
<organism evidence="1 2">
    <name type="scientific">Cytobacillus kochii</name>
    <dbReference type="NCBI Taxonomy" id="859143"/>
    <lineage>
        <taxon>Bacteria</taxon>
        <taxon>Bacillati</taxon>
        <taxon>Bacillota</taxon>
        <taxon>Bacilli</taxon>
        <taxon>Bacillales</taxon>
        <taxon>Bacillaceae</taxon>
        <taxon>Cytobacillus</taxon>
    </lineage>
</organism>
<dbReference type="Proteomes" id="UP000215137">
    <property type="component" value="Chromosome"/>
</dbReference>
<dbReference type="AlphaFoldDB" id="A0A248TGZ3"/>
<evidence type="ECO:0000313" key="1">
    <source>
        <dbReference type="EMBL" id="ASV67451.1"/>
    </source>
</evidence>
<accession>A0A248TGZ3</accession>
<gene>
    <name evidence="1" type="ORF">CKF48_08975</name>
</gene>
<protein>
    <submittedName>
        <fullName evidence="1">Uncharacterized protein</fullName>
    </submittedName>
</protein>
<reference evidence="1 2" key="1">
    <citation type="submission" date="2017-08" db="EMBL/GenBank/DDBJ databases">
        <title>Complete Genome Sequence of Bacillus kochii Oregon-R-modENCODE STRAIN BDGP4, isolated from Drosophila melanogaster gut.</title>
        <authorList>
            <person name="Wan K.H."/>
            <person name="Yu C."/>
            <person name="Park S."/>
            <person name="Hammonds A.S."/>
            <person name="Booth B.W."/>
            <person name="Celniker S.E."/>
        </authorList>
    </citation>
    <scope>NUCLEOTIDE SEQUENCE [LARGE SCALE GENOMIC DNA]</scope>
    <source>
        <strain evidence="1 2">BDGP4</strain>
    </source>
</reference>
<proteinExistence type="predicted"/>
<name>A0A248TGZ3_9BACI</name>
<keyword evidence="2" id="KW-1185">Reference proteome</keyword>